<feature type="transmembrane region" description="Helical" evidence="1">
    <location>
        <begin position="726"/>
        <end position="748"/>
    </location>
</feature>
<accession>A0A251SFW7</accession>
<sequence>MEQLMAYNQGGTVKDYCDLFQILFDQVINLEEISEFYAIYLFICGLEPKIGKILARWHQYSCTKVKDVISLALKIDSNGLQDSFSPFDPNSSFYNKELEFDINVTLEELMKDNEFFKNGKIQEVDIVQETTDDEVFDESVVFVHKSGFGFKVFDINDSMENEMVIDRDVLRENGKDNKIAPKVFDEMLGRFKNEIREMNCESDNGNDIQAKESFDCDLLFDEMSKYVGNVIIEDRGDVSTKGFEENKKGSSWKTVINKIKVRKKGHEKLPEVLYLRHVVLNLVVNKEVESCLASNDVKVAVNKGTNTKHWYKNEGANRWLVQSRWKKKVQQLAKMSSQLLVTFRVDEAFVELFTESAFVVIFYNDNTSVKLGVCHQKMIAFLHNVIDKNLNDFEVLCWGATTCVVKRCLNEKEANLPCECVNLIHTFAHFEEFKYKLRKGRKLYSQVQEVEDNIRVFCSFRLLDKLEVVYVIAFLLAKYKDVEIYLVSSKVVEINKNLGTEDSAVDSFFMCFGYVGTGRICSGHIKYQEVTPLKENSSHLIDNITVTQLRVGSSLSDSSFTGPFNSGSWPPADQRIPFEYCHDMSHDALFKGSMREFSSAIDLRVSSLINLVELSKGSVPNRDVTVWVRDPGSRIQILGISFKCELLRTKVFEGERLCRGGGGEVWSIYQRVIVGTVMQMVQWTRKELLDLFFECFLGQHCNGVATRITKCSRSLVFTVGIKHRHLFFILVNSGSLIIILTFEVNSLLRGEYSYGSK</sequence>
<protein>
    <submittedName>
        <fullName evidence="2">Aspartic peptidase A1 family</fullName>
    </submittedName>
</protein>
<gene>
    <name evidence="3" type="ORF">HannXRQ_Chr14g0436651</name>
    <name evidence="2" type="ORF">HanXRQr2_Chr14g0634981</name>
</gene>
<dbReference type="AlphaFoldDB" id="A0A251SFW7"/>
<evidence type="ECO:0000313" key="4">
    <source>
        <dbReference type="Proteomes" id="UP000215914"/>
    </source>
</evidence>
<evidence type="ECO:0000313" key="2">
    <source>
        <dbReference type="EMBL" id="KAF5768315.1"/>
    </source>
</evidence>
<dbReference type="GO" id="GO:0006508">
    <property type="term" value="P:proteolysis"/>
    <property type="evidence" value="ECO:0000318"/>
    <property type="project" value="GO_Central"/>
</dbReference>
<reference evidence="2 4" key="1">
    <citation type="journal article" date="2017" name="Nature">
        <title>The sunflower genome provides insights into oil metabolism, flowering and Asterid evolution.</title>
        <authorList>
            <person name="Badouin H."/>
            <person name="Gouzy J."/>
            <person name="Grassa C.J."/>
            <person name="Murat F."/>
            <person name="Staton S.E."/>
            <person name="Cottret L."/>
            <person name="Lelandais-Briere C."/>
            <person name="Owens G.L."/>
            <person name="Carrere S."/>
            <person name="Mayjonade B."/>
            <person name="Legrand L."/>
            <person name="Gill N."/>
            <person name="Kane N.C."/>
            <person name="Bowers J.E."/>
            <person name="Hubner S."/>
            <person name="Bellec A."/>
            <person name="Berard A."/>
            <person name="Berges H."/>
            <person name="Blanchet N."/>
            <person name="Boniface M.C."/>
            <person name="Brunel D."/>
            <person name="Catrice O."/>
            <person name="Chaidir N."/>
            <person name="Claudel C."/>
            <person name="Donnadieu C."/>
            <person name="Faraut T."/>
            <person name="Fievet G."/>
            <person name="Helmstetter N."/>
            <person name="King M."/>
            <person name="Knapp S.J."/>
            <person name="Lai Z."/>
            <person name="Le Paslier M.C."/>
            <person name="Lippi Y."/>
            <person name="Lorenzon L."/>
            <person name="Mandel J.R."/>
            <person name="Marage G."/>
            <person name="Marchand G."/>
            <person name="Marquand E."/>
            <person name="Bret-Mestries E."/>
            <person name="Morien E."/>
            <person name="Nambeesan S."/>
            <person name="Nguyen T."/>
            <person name="Pegot-Espagnet P."/>
            <person name="Pouilly N."/>
            <person name="Raftis F."/>
            <person name="Sallet E."/>
            <person name="Schiex T."/>
            <person name="Thomas J."/>
            <person name="Vandecasteele C."/>
            <person name="Vares D."/>
            <person name="Vear F."/>
            <person name="Vautrin S."/>
            <person name="Crespi M."/>
            <person name="Mangin B."/>
            <person name="Burke J.M."/>
            <person name="Salse J."/>
            <person name="Munos S."/>
            <person name="Vincourt P."/>
            <person name="Rieseberg L.H."/>
            <person name="Langlade N.B."/>
        </authorList>
    </citation>
    <scope>NUCLEOTIDE SEQUENCE [LARGE SCALE GENOMIC DNA]</scope>
    <source>
        <strain evidence="4">cv. SF193</strain>
        <tissue evidence="2">Leaves</tissue>
    </source>
</reference>
<dbReference type="Proteomes" id="UP000215914">
    <property type="component" value="Chromosome 14"/>
</dbReference>
<dbReference type="EMBL" id="CM007903">
    <property type="protein sequence ID" value="OTF97623.1"/>
    <property type="molecule type" value="Genomic_DNA"/>
</dbReference>
<evidence type="ECO:0000313" key="3">
    <source>
        <dbReference type="EMBL" id="OTF97623.1"/>
    </source>
</evidence>
<dbReference type="InParanoid" id="A0A251SFW7"/>
<name>A0A251SFW7_HELAN</name>
<keyword evidence="1" id="KW-1133">Transmembrane helix</keyword>
<reference evidence="2" key="3">
    <citation type="submission" date="2020-06" db="EMBL/GenBank/DDBJ databases">
        <title>Helianthus annuus Genome sequencing and assembly Release 2.</title>
        <authorList>
            <person name="Gouzy J."/>
            <person name="Langlade N."/>
            <person name="Munos S."/>
        </authorList>
    </citation>
    <scope>NUCLEOTIDE SEQUENCE</scope>
    <source>
        <tissue evidence="2">Leaves</tissue>
    </source>
</reference>
<organism evidence="3 4">
    <name type="scientific">Helianthus annuus</name>
    <name type="common">Common sunflower</name>
    <dbReference type="NCBI Taxonomy" id="4232"/>
    <lineage>
        <taxon>Eukaryota</taxon>
        <taxon>Viridiplantae</taxon>
        <taxon>Streptophyta</taxon>
        <taxon>Embryophyta</taxon>
        <taxon>Tracheophyta</taxon>
        <taxon>Spermatophyta</taxon>
        <taxon>Magnoliopsida</taxon>
        <taxon>eudicotyledons</taxon>
        <taxon>Gunneridae</taxon>
        <taxon>Pentapetalae</taxon>
        <taxon>asterids</taxon>
        <taxon>campanulids</taxon>
        <taxon>Asterales</taxon>
        <taxon>Asteraceae</taxon>
        <taxon>Asteroideae</taxon>
        <taxon>Heliantheae alliance</taxon>
        <taxon>Heliantheae</taxon>
        <taxon>Helianthus</taxon>
    </lineage>
</organism>
<keyword evidence="4" id="KW-1185">Reference proteome</keyword>
<reference evidence="3" key="2">
    <citation type="submission" date="2017-02" db="EMBL/GenBank/DDBJ databases">
        <title>Sunflower complete genome.</title>
        <authorList>
            <person name="Langlade N."/>
            <person name="Munos S."/>
        </authorList>
    </citation>
    <scope>NUCLEOTIDE SEQUENCE [LARGE SCALE GENOMIC DNA]</scope>
    <source>
        <tissue evidence="3">Leaves</tissue>
    </source>
</reference>
<keyword evidence="1" id="KW-0812">Transmembrane</keyword>
<dbReference type="Gramene" id="mRNA:HanXRQr2_Chr14g0634981">
    <property type="protein sequence ID" value="mRNA:HanXRQr2_Chr14g0634981"/>
    <property type="gene ID" value="HanXRQr2_Chr14g0634981"/>
</dbReference>
<dbReference type="GO" id="GO:0004190">
    <property type="term" value="F:aspartic-type endopeptidase activity"/>
    <property type="evidence" value="ECO:0000318"/>
    <property type="project" value="GO_Central"/>
</dbReference>
<dbReference type="STRING" id="4232.A0A251SFW7"/>
<proteinExistence type="predicted"/>
<evidence type="ECO:0000256" key="1">
    <source>
        <dbReference type="SAM" id="Phobius"/>
    </source>
</evidence>
<dbReference type="EMBL" id="MNCJ02000329">
    <property type="protein sequence ID" value="KAF5768315.1"/>
    <property type="molecule type" value="Genomic_DNA"/>
</dbReference>
<keyword evidence="1" id="KW-0472">Membrane</keyword>